<dbReference type="Proteomes" id="UP001144313">
    <property type="component" value="Unassembled WGS sequence"/>
</dbReference>
<evidence type="ECO:0000313" key="3">
    <source>
        <dbReference type="Proteomes" id="UP001144313"/>
    </source>
</evidence>
<reference evidence="2" key="1">
    <citation type="submission" date="2022-12" db="EMBL/GenBank/DDBJ databases">
        <title>Reference genome sequencing for broad-spectrum identification of bacterial and archaeal isolates by mass spectrometry.</title>
        <authorList>
            <person name="Sekiguchi Y."/>
            <person name="Tourlousse D.M."/>
        </authorList>
    </citation>
    <scope>NUCLEOTIDE SEQUENCE</scope>
    <source>
        <strain evidence="2">LLR39Z86</strain>
    </source>
</reference>
<dbReference type="Pfam" id="PF04149">
    <property type="entry name" value="DUF397"/>
    <property type="match status" value="1"/>
</dbReference>
<accession>A0A9W6G3W9</accession>
<keyword evidence="3" id="KW-1185">Reference proteome</keyword>
<feature type="domain" description="DUF397" evidence="1">
    <location>
        <begin position="12"/>
        <end position="63"/>
    </location>
</feature>
<dbReference type="RefSeq" id="WP_270118739.1">
    <property type="nucleotide sequence ID" value="NZ_BAAAOL010000009.1"/>
</dbReference>
<dbReference type="InterPro" id="IPR007278">
    <property type="entry name" value="DUF397"/>
</dbReference>
<evidence type="ECO:0000259" key="1">
    <source>
        <dbReference type="Pfam" id="PF04149"/>
    </source>
</evidence>
<protein>
    <recommendedName>
        <fullName evidence="1">DUF397 domain-containing protein</fullName>
    </recommendedName>
</protein>
<proteinExistence type="predicted"/>
<comment type="caution">
    <text evidence="2">The sequence shown here is derived from an EMBL/GenBank/DDBJ whole genome shotgun (WGS) entry which is preliminary data.</text>
</comment>
<dbReference type="EMBL" id="BSDT01000001">
    <property type="protein sequence ID" value="GLI40534.1"/>
    <property type="molecule type" value="Genomic_DNA"/>
</dbReference>
<organism evidence="2 3">
    <name type="scientific">Glycomyces algeriensis</name>
    <dbReference type="NCBI Taxonomy" id="256037"/>
    <lineage>
        <taxon>Bacteria</taxon>
        <taxon>Bacillati</taxon>
        <taxon>Actinomycetota</taxon>
        <taxon>Actinomycetes</taxon>
        <taxon>Glycomycetales</taxon>
        <taxon>Glycomycetaceae</taxon>
        <taxon>Glycomyces</taxon>
    </lineage>
</organism>
<evidence type="ECO:0000313" key="2">
    <source>
        <dbReference type="EMBL" id="GLI40534.1"/>
    </source>
</evidence>
<name>A0A9W6G3W9_9ACTN</name>
<dbReference type="AlphaFoldDB" id="A0A9W6G3W9"/>
<sequence length="65" mass="6908">MTVVEFDDQHIWRKTARSANQGGNCVCVAADGDQAGIRDSKEGPTGPAIWVGAADWAALRAHATR</sequence>
<gene>
    <name evidence="2" type="ORF">GALLR39Z86_03840</name>
</gene>